<reference evidence="1" key="1">
    <citation type="submission" date="2021-06" db="EMBL/GenBank/DDBJ databases">
        <authorList>
            <person name="Huq M.A."/>
        </authorList>
    </citation>
    <scope>NUCLEOTIDE SEQUENCE</scope>
    <source>
        <strain evidence="1">MAH-26</strain>
    </source>
</reference>
<keyword evidence="2" id="KW-1185">Reference proteome</keyword>
<dbReference type="AlphaFoldDB" id="A0A9E2SD59"/>
<gene>
    <name evidence="1" type="ORF">KTO63_19730</name>
</gene>
<dbReference type="Proteomes" id="UP000812270">
    <property type="component" value="Unassembled WGS sequence"/>
</dbReference>
<sequence length="81" mass="8984">MAINFQFADKETTVKTVSIISENTIGTQNPSTAINIDYDGSEKQIVFSSIEKNEVSAATTVRLTVKKGFFGYDVLYDIQLK</sequence>
<name>A0A9E2SD59_9BACT</name>
<evidence type="ECO:0000313" key="2">
    <source>
        <dbReference type="Proteomes" id="UP000812270"/>
    </source>
</evidence>
<organism evidence="1 2">
    <name type="scientific">Pinibacter aurantiacus</name>
    <dbReference type="NCBI Taxonomy" id="2851599"/>
    <lineage>
        <taxon>Bacteria</taxon>
        <taxon>Pseudomonadati</taxon>
        <taxon>Bacteroidota</taxon>
        <taxon>Chitinophagia</taxon>
        <taxon>Chitinophagales</taxon>
        <taxon>Chitinophagaceae</taxon>
        <taxon>Pinibacter</taxon>
    </lineage>
</organism>
<comment type="caution">
    <text evidence="1">The sequence shown here is derived from an EMBL/GenBank/DDBJ whole genome shotgun (WGS) entry which is preliminary data.</text>
</comment>
<proteinExistence type="predicted"/>
<dbReference type="EMBL" id="JAHSPG010000015">
    <property type="protein sequence ID" value="MBV4359409.1"/>
    <property type="molecule type" value="Genomic_DNA"/>
</dbReference>
<dbReference type="RefSeq" id="WP_217793538.1">
    <property type="nucleotide sequence ID" value="NZ_JAHSPG010000015.1"/>
</dbReference>
<protein>
    <submittedName>
        <fullName evidence="1">Uncharacterized protein</fullName>
    </submittedName>
</protein>
<evidence type="ECO:0000313" key="1">
    <source>
        <dbReference type="EMBL" id="MBV4359409.1"/>
    </source>
</evidence>
<accession>A0A9E2SD59</accession>